<dbReference type="EMBL" id="CAXITT010000067">
    <property type="protein sequence ID" value="CAL1530343.1"/>
    <property type="molecule type" value="Genomic_DNA"/>
</dbReference>
<dbReference type="Pfam" id="PF14854">
    <property type="entry name" value="LURAP"/>
    <property type="match status" value="1"/>
</dbReference>
<feature type="region of interest" description="Disordered" evidence="1">
    <location>
        <begin position="255"/>
        <end position="322"/>
    </location>
</feature>
<keyword evidence="3" id="KW-1185">Reference proteome</keyword>
<dbReference type="InterPro" id="IPR039499">
    <property type="entry name" value="LURA1/LRA25"/>
</dbReference>
<reference evidence="2 3" key="1">
    <citation type="submission" date="2024-04" db="EMBL/GenBank/DDBJ databases">
        <authorList>
            <consortium name="Genoscope - CEA"/>
            <person name="William W."/>
        </authorList>
    </citation>
    <scope>NUCLEOTIDE SEQUENCE [LARGE SCALE GENOMIC DNA]</scope>
</reference>
<gene>
    <name evidence="2" type="ORF">GSLYS_00004476001</name>
</gene>
<sequence length="348" mass="38686">MDIPTIQVQSDCNVLSKYTDPIDLSNACRAFYQSRLEITRQMKDRWRSGQDGGSNDNGMEGVSRTSRRAGLEEPRKKNSLDVAIERLRHEMACLMEQDLCLMQQLLTLNEEIEDLKWRKRHVWNMSSSFYSSDMIQSASSLGKVDEAPALKFSTPSSLSLQLEGISTRFSIYNDEDPNGTFNRKTRALKNYAALRNSPVPMMSPLASNSPVPMMSSLASNIPAHQGANNTSFHVSDDKTNPKVRVRASLFIDSKPDRVNSSSVSSSVTKSEAQTQGQRTVVNSDNTRSQRQSLTKGIPTSTGQWDDNVIMAGRDTKPLPTLRRQNATILKTDMESQDSGIHDCNGGSL</sequence>
<dbReference type="AlphaFoldDB" id="A0AAV2HDZ1"/>
<evidence type="ECO:0000313" key="3">
    <source>
        <dbReference type="Proteomes" id="UP001497497"/>
    </source>
</evidence>
<comment type="caution">
    <text evidence="2">The sequence shown here is derived from an EMBL/GenBank/DDBJ whole genome shotgun (WGS) entry which is preliminary data.</text>
</comment>
<accession>A0AAV2HDZ1</accession>
<proteinExistence type="predicted"/>
<dbReference type="Proteomes" id="UP001497497">
    <property type="component" value="Unassembled WGS sequence"/>
</dbReference>
<feature type="compositionally biased region" description="Polar residues" evidence="1">
    <location>
        <begin position="268"/>
        <end position="304"/>
    </location>
</feature>
<evidence type="ECO:0000313" key="2">
    <source>
        <dbReference type="EMBL" id="CAL1530343.1"/>
    </source>
</evidence>
<protein>
    <submittedName>
        <fullName evidence="2">Uncharacterized protein</fullName>
    </submittedName>
</protein>
<name>A0AAV2HDZ1_LYMST</name>
<organism evidence="2 3">
    <name type="scientific">Lymnaea stagnalis</name>
    <name type="common">Great pond snail</name>
    <name type="synonym">Helix stagnalis</name>
    <dbReference type="NCBI Taxonomy" id="6523"/>
    <lineage>
        <taxon>Eukaryota</taxon>
        <taxon>Metazoa</taxon>
        <taxon>Spiralia</taxon>
        <taxon>Lophotrochozoa</taxon>
        <taxon>Mollusca</taxon>
        <taxon>Gastropoda</taxon>
        <taxon>Heterobranchia</taxon>
        <taxon>Euthyneura</taxon>
        <taxon>Panpulmonata</taxon>
        <taxon>Hygrophila</taxon>
        <taxon>Lymnaeoidea</taxon>
        <taxon>Lymnaeidae</taxon>
        <taxon>Lymnaea</taxon>
    </lineage>
</organism>
<evidence type="ECO:0000256" key="1">
    <source>
        <dbReference type="SAM" id="MobiDB-lite"/>
    </source>
</evidence>
<feature type="region of interest" description="Disordered" evidence="1">
    <location>
        <begin position="45"/>
        <end position="75"/>
    </location>
</feature>